<dbReference type="Proteomes" id="UP001430701">
    <property type="component" value="Unassembled WGS sequence"/>
</dbReference>
<keyword evidence="3" id="KW-0479">Metal-binding</keyword>
<evidence type="ECO:0000256" key="5">
    <source>
        <dbReference type="ARBA" id="ARBA00022825"/>
    </source>
</evidence>
<keyword evidence="13" id="KW-1185">Reference proteome</keyword>
<dbReference type="GO" id="GO:0006508">
    <property type="term" value="P:proteolysis"/>
    <property type="evidence" value="ECO:0007669"/>
    <property type="project" value="UniProtKB-KW"/>
</dbReference>
<gene>
    <name evidence="10" type="ORF">AF72_01900</name>
    <name evidence="11" type="ORF">LPH55_09400</name>
</gene>
<dbReference type="PATRIC" id="fig|1444770.3.peg.461"/>
<dbReference type="SUPFAM" id="SSF54897">
    <property type="entry name" value="Protease propeptides/inhibitors"/>
    <property type="match status" value="1"/>
</dbReference>
<sequence length="511" mass="54140">MTDRIPLPGSHRHLLPGTHDVGQASANEYLRVVIVLRQPALAEAAHALIRTKVPTPMLDRAHFMKRFAVPKEDLDLLDGFAAAYNLKVVRQEPAAGLVALEGTVADCNAAFGIDLRYHEKNNKRYRGRTGEITLPAALKDKVIAVMGLDARPHAGCSHPRRGLHDGPRIWYTPPQVAQLYGAPASEGHHRQRLGIIALDSGYRRDQVAAYFAEVGVPMPSIVDVEIAGAQPPAGPKDDGLETELDVQIAGSVAPGATLVVYRAPNSESGMLEAIVSAIHDQKSGCDVLSISWGLTESMWTDQALAAYEQAFQAAALMGITVCVASGDDGARGGAPGFNVYYPATSPYVLACGGTRLELRYIQTDEQAWSGSGGGESAKYECPAWQQGLVITAEKGGVTRTLTQRGVPDVAANADPETGYYIRVDGHHGVVGGTSAAAPLWAAFLVRAYAVNGGSSRAFMPPWLYRSAQGYRDIQGGANGGFAATTCWDACTGLGVPNGQALAALLKEALAH</sequence>
<dbReference type="GO" id="GO:0004252">
    <property type="term" value="F:serine-type endopeptidase activity"/>
    <property type="evidence" value="ECO:0007669"/>
    <property type="project" value="UniProtKB-UniRule"/>
</dbReference>
<comment type="cofactor">
    <cofactor evidence="1">
        <name>Ca(2+)</name>
        <dbReference type="ChEBI" id="CHEBI:29108"/>
    </cofactor>
</comment>
<evidence type="ECO:0000259" key="9">
    <source>
        <dbReference type="PROSITE" id="PS51695"/>
    </source>
</evidence>
<evidence type="ECO:0000313" key="13">
    <source>
        <dbReference type="Proteomes" id="UP001430701"/>
    </source>
</evidence>
<dbReference type="InterPro" id="IPR050819">
    <property type="entry name" value="Tripeptidyl-peptidase_I"/>
</dbReference>
<comment type="caution">
    <text evidence="10">The sequence shown here is derived from an EMBL/GenBank/DDBJ whole genome shotgun (WGS) entry which is preliminary data.</text>
</comment>
<evidence type="ECO:0000313" key="11">
    <source>
        <dbReference type="EMBL" id="MCD8473663.1"/>
    </source>
</evidence>
<dbReference type="eggNOG" id="COG4934">
    <property type="taxonomic scope" value="Bacteria"/>
</dbReference>
<name>Z9JLC3_9GAMM</name>
<dbReference type="InterPro" id="IPR030400">
    <property type="entry name" value="Sedolisin_dom"/>
</dbReference>
<dbReference type="EMBL" id="JAJPPU010000002">
    <property type="protein sequence ID" value="MCD8473663.1"/>
    <property type="molecule type" value="Genomic_DNA"/>
</dbReference>
<dbReference type="GO" id="GO:0046872">
    <property type="term" value="F:metal ion binding"/>
    <property type="evidence" value="ECO:0007669"/>
    <property type="project" value="UniProtKB-KW"/>
</dbReference>
<reference evidence="11" key="2">
    <citation type="submission" date="2021-11" db="EMBL/GenBank/DDBJ databases">
        <title>Genome sequence of Xylella taiwanensis PLS432.</title>
        <authorList>
            <person name="Weng L.-W."/>
            <person name="Su C.-C."/>
            <person name="Tsai C.-W."/>
            <person name="Kuo C.-H."/>
        </authorList>
    </citation>
    <scope>NUCLEOTIDE SEQUENCE</scope>
    <source>
        <strain evidence="11">PLS432</strain>
    </source>
</reference>
<dbReference type="InterPro" id="IPR000209">
    <property type="entry name" value="Peptidase_S8/S53_dom"/>
</dbReference>
<reference evidence="10 12" key="1">
    <citation type="journal article" date="2014" name="Genome Announc.">
        <title>Draft Genome Sequence of Xylella fastidiosa Pear Leaf Scorch Strain in Taiwan.</title>
        <authorList>
            <person name="Su C.C."/>
            <person name="Deng W.L."/>
            <person name="Jan F.J."/>
            <person name="Chang C.J."/>
            <person name="Huang H."/>
            <person name="Chen J."/>
        </authorList>
    </citation>
    <scope>NUCLEOTIDE SEQUENCE [LARGE SCALE GENOMIC DNA]</scope>
    <source>
        <strain evidence="10 12">PLS229</strain>
    </source>
</reference>
<dbReference type="OrthoDB" id="9002785at2"/>
<protein>
    <submittedName>
        <fullName evidence="10">Peptidase S53</fullName>
    </submittedName>
    <submittedName>
        <fullName evidence="11">S53 family peptidase</fullName>
    </submittedName>
</protein>
<dbReference type="Gene3D" id="3.40.50.200">
    <property type="entry name" value="Peptidase S8/S53 domain"/>
    <property type="match status" value="1"/>
</dbReference>
<evidence type="ECO:0000256" key="3">
    <source>
        <dbReference type="ARBA" id="ARBA00022723"/>
    </source>
</evidence>
<dbReference type="RefSeq" id="WP_038270246.1">
    <property type="nucleotide sequence ID" value="NZ_CP053627.1"/>
</dbReference>
<feature type="active site" description="Charge relay system" evidence="8">
    <location>
        <position position="245"/>
    </location>
</feature>
<proteinExistence type="predicted"/>
<evidence type="ECO:0000256" key="6">
    <source>
        <dbReference type="ARBA" id="ARBA00022837"/>
    </source>
</evidence>
<evidence type="ECO:0000313" key="10">
    <source>
        <dbReference type="EMBL" id="EWS79210.1"/>
    </source>
</evidence>
<dbReference type="EMBL" id="JDSQ01000002">
    <property type="protein sequence ID" value="EWS79210.1"/>
    <property type="molecule type" value="Genomic_DNA"/>
</dbReference>
<keyword evidence="2 8" id="KW-0645">Protease</keyword>
<dbReference type="Proteomes" id="UP000020406">
    <property type="component" value="Unassembled WGS sequence"/>
</dbReference>
<evidence type="ECO:0000256" key="8">
    <source>
        <dbReference type="PROSITE-ProRule" id="PRU01032"/>
    </source>
</evidence>
<dbReference type="SMART" id="SM00944">
    <property type="entry name" value="Pro-kuma_activ"/>
    <property type="match status" value="1"/>
</dbReference>
<dbReference type="AlphaFoldDB" id="Z9JLC3"/>
<evidence type="ECO:0000256" key="2">
    <source>
        <dbReference type="ARBA" id="ARBA00022670"/>
    </source>
</evidence>
<dbReference type="GO" id="GO:0008240">
    <property type="term" value="F:tripeptidyl-peptidase activity"/>
    <property type="evidence" value="ECO:0007669"/>
    <property type="project" value="TreeGrafter"/>
</dbReference>
<dbReference type="Pfam" id="PF09286">
    <property type="entry name" value="Pro-kuma_activ"/>
    <property type="match status" value="1"/>
</dbReference>
<comment type="caution">
    <text evidence="8">Lacks conserved residue(s) required for the propagation of feature annotation.</text>
</comment>
<dbReference type="SUPFAM" id="SSF52743">
    <property type="entry name" value="Subtilisin-like"/>
    <property type="match status" value="1"/>
</dbReference>
<keyword evidence="6" id="KW-0106">Calcium</keyword>
<keyword evidence="4 8" id="KW-0378">Hydrolase</keyword>
<evidence type="ECO:0000256" key="1">
    <source>
        <dbReference type="ARBA" id="ARBA00001913"/>
    </source>
</evidence>
<evidence type="ECO:0000313" key="12">
    <source>
        <dbReference type="Proteomes" id="UP000020406"/>
    </source>
</evidence>
<organism evidence="10 12">
    <name type="scientific">Xylella taiwanensis</name>
    <dbReference type="NCBI Taxonomy" id="1444770"/>
    <lineage>
        <taxon>Bacteria</taxon>
        <taxon>Pseudomonadati</taxon>
        <taxon>Pseudomonadota</taxon>
        <taxon>Gammaproteobacteria</taxon>
        <taxon>Lysobacterales</taxon>
        <taxon>Lysobacteraceae</taxon>
        <taxon>Xylella</taxon>
    </lineage>
</organism>
<dbReference type="GeneID" id="68900555"/>
<dbReference type="InterPro" id="IPR015366">
    <property type="entry name" value="S53_propep"/>
</dbReference>
<dbReference type="PROSITE" id="PS51695">
    <property type="entry name" value="SEDOLISIN"/>
    <property type="match status" value="1"/>
</dbReference>
<feature type="active site" description="Charge relay system" evidence="8">
    <location>
        <position position="241"/>
    </location>
</feature>
<keyword evidence="5 8" id="KW-0720">Serine protease</keyword>
<accession>Z9JLC3</accession>
<dbReference type="InterPro" id="IPR036852">
    <property type="entry name" value="Peptidase_S8/S53_dom_sf"/>
</dbReference>
<feature type="domain" description="Peptidase S53" evidence="9">
    <location>
        <begin position="170"/>
        <end position="508"/>
    </location>
</feature>
<dbReference type="PANTHER" id="PTHR14218">
    <property type="entry name" value="PROTEASE S8 TRIPEPTIDYL PEPTIDASE I CLN2"/>
    <property type="match status" value="1"/>
</dbReference>
<dbReference type="STRING" id="1444770.AF72_01900"/>
<dbReference type="CDD" id="cd11377">
    <property type="entry name" value="Pro-peptidase_S53"/>
    <property type="match status" value="1"/>
</dbReference>
<dbReference type="CDD" id="cd04056">
    <property type="entry name" value="Peptidases_S53"/>
    <property type="match status" value="1"/>
</dbReference>
<dbReference type="KEGG" id="xtw:AB672_04540"/>
<evidence type="ECO:0000256" key="4">
    <source>
        <dbReference type="ARBA" id="ARBA00022801"/>
    </source>
</evidence>
<keyword evidence="7" id="KW-0865">Zymogen</keyword>
<dbReference type="PANTHER" id="PTHR14218:SF15">
    <property type="entry name" value="TRIPEPTIDYL-PEPTIDASE 1"/>
    <property type="match status" value="1"/>
</dbReference>
<evidence type="ECO:0000256" key="7">
    <source>
        <dbReference type="ARBA" id="ARBA00023145"/>
    </source>
</evidence>
<dbReference type="Pfam" id="PF00082">
    <property type="entry name" value="Peptidase_S8"/>
    <property type="match status" value="1"/>
</dbReference>
<feature type="active site" description="Charge relay system" evidence="8">
    <location>
        <position position="434"/>
    </location>
</feature>